<dbReference type="Pfam" id="PF14111">
    <property type="entry name" value="DUF4283"/>
    <property type="match status" value="1"/>
</dbReference>
<evidence type="ECO:0000313" key="2">
    <source>
        <dbReference type="EMBL" id="KAK9009211.1"/>
    </source>
</evidence>
<accession>A0ABR2R8D3</accession>
<sequence>MDSDLLCAMESLNFTEEEAAVVSEISDESNDSSLWLVGSIISCKQFDGDSIIRILRSVWKTKNILEMVELQPNFFLIKPSSPGAKDMILKRRPWTAHNDFFSIKPYVPAFATTEYVFHFMTIWVRVYKLPLRAMNRDMGLRLGGSFRTALGVDHRVEGGNMGHVLSSCKAKPAADDGKKLQYGSWLRVSTQHPRPRKRTRIEYFTAPDSEPIVSPSSSCFPDGFTADIAATEKGVPTAANATEGEVPAAAY</sequence>
<dbReference type="Proteomes" id="UP001396334">
    <property type="component" value="Unassembled WGS sequence"/>
</dbReference>
<organism evidence="2 3">
    <name type="scientific">Hibiscus sabdariffa</name>
    <name type="common">roselle</name>
    <dbReference type="NCBI Taxonomy" id="183260"/>
    <lineage>
        <taxon>Eukaryota</taxon>
        <taxon>Viridiplantae</taxon>
        <taxon>Streptophyta</taxon>
        <taxon>Embryophyta</taxon>
        <taxon>Tracheophyta</taxon>
        <taxon>Spermatophyta</taxon>
        <taxon>Magnoliopsida</taxon>
        <taxon>eudicotyledons</taxon>
        <taxon>Gunneridae</taxon>
        <taxon>Pentapetalae</taxon>
        <taxon>rosids</taxon>
        <taxon>malvids</taxon>
        <taxon>Malvales</taxon>
        <taxon>Malvaceae</taxon>
        <taxon>Malvoideae</taxon>
        <taxon>Hibiscus</taxon>
    </lineage>
</organism>
<keyword evidence="3" id="KW-1185">Reference proteome</keyword>
<dbReference type="PANTHER" id="PTHR31286:SF180">
    <property type="entry name" value="OS10G0362600 PROTEIN"/>
    <property type="match status" value="1"/>
</dbReference>
<protein>
    <recommendedName>
        <fullName evidence="1">DUF4283 domain-containing protein</fullName>
    </recommendedName>
</protein>
<feature type="domain" description="DUF4283" evidence="1">
    <location>
        <begin position="36"/>
        <end position="114"/>
    </location>
</feature>
<comment type="caution">
    <text evidence="2">The sequence shown here is derived from an EMBL/GenBank/DDBJ whole genome shotgun (WGS) entry which is preliminary data.</text>
</comment>
<dbReference type="InterPro" id="IPR040256">
    <property type="entry name" value="At4g02000-like"/>
</dbReference>
<dbReference type="PANTHER" id="PTHR31286">
    <property type="entry name" value="GLYCINE-RICH CELL WALL STRUCTURAL PROTEIN 1.8-LIKE"/>
    <property type="match status" value="1"/>
</dbReference>
<evidence type="ECO:0000259" key="1">
    <source>
        <dbReference type="Pfam" id="PF14111"/>
    </source>
</evidence>
<proteinExistence type="predicted"/>
<name>A0ABR2R8D3_9ROSI</name>
<evidence type="ECO:0000313" key="3">
    <source>
        <dbReference type="Proteomes" id="UP001396334"/>
    </source>
</evidence>
<dbReference type="InterPro" id="IPR025558">
    <property type="entry name" value="DUF4283"/>
</dbReference>
<reference evidence="2 3" key="1">
    <citation type="journal article" date="2024" name="G3 (Bethesda)">
        <title>Genome assembly of Hibiscus sabdariffa L. provides insights into metabolisms of medicinal natural products.</title>
        <authorList>
            <person name="Kim T."/>
        </authorList>
    </citation>
    <scope>NUCLEOTIDE SEQUENCE [LARGE SCALE GENOMIC DNA]</scope>
    <source>
        <strain evidence="2">TK-2024</strain>
        <tissue evidence="2">Old leaves</tissue>
    </source>
</reference>
<dbReference type="EMBL" id="JBBPBN010000024">
    <property type="protein sequence ID" value="KAK9009211.1"/>
    <property type="molecule type" value="Genomic_DNA"/>
</dbReference>
<gene>
    <name evidence="2" type="ORF">V6N11_035756</name>
</gene>